<organism evidence="2">
    <name type="scientific">human gut metagenome</name>
    <dbReference type="NCBI Taxonomy" id="408170"/>
    <lineage>
        <taxon>unclassified sequences</taxon>
        <taxon>metagenomes</taxon>
        <taxon>organismal metagenomes</taxon>
    </lineage>
</organism>
<comment type="caution">
    <text evidence="2">The sequence shown here is derived from an EMBL/GenBank/DDBJ whole genome shotgun (WGS) entry which is preliminary data.</text>
</comment>
<dbReference type="PANTHER" id="PTHR39576:SF2">
    <property type="entry name" value="ATTACHING AND EFFACING PROTEIN HOMOLOG-RELATED"/>
    <property type="match status" value="1"/>
</dbReference>
<dbReference type="EMBL" id="AZMM01004641">
    <property type="protein sequence ID" value="ETJ41437.1"/>
    <property type="molecule type" value="Genomic_DNA"/>
</dbReference>
<dbReference type="GO" id="GO:0009279">
    <property type="term" value="C:cell outer membrane"/>
    <property type="evidence" value="ECO:0007669"/>
    <property type="project" value="TreeGrafter"/>
</dbReference>
<reference evidence="2" key="1">
    <citation type="submission" date="2013-12" db="EMBL/GenBank/DDBJ databases">
        <title>A Varibaculum cambriense genome reconstructed from a premature infant gut community with otherwise low bacterial novelty that shifts toward anaerobic metabolism during the third week of life.</title>
        <authorList>
            <person name="Brown C.T."/>
            <person name="Sharon I."/>
            <person name="Thomas B.C."/>
            <person name="Castelle C.J."/>
            <person name="Morowitz M.J."/>
            <person name="Banfield J.F."/>
        </authorList>
    </citation>
    <scope>NUCLEOTIDE SEQUENCE</scope>
</reference>
<gene>
    <name evidence="2" type="ORF">Q604_UNBC04641G0001</name>
</gene>
<dbReference type="SUPFAM" id="SSF49373">
    <property type="entry name" value="Invasin/intimin cell-adhesion fragments"/>
    <property type="match status" value="1"/>
</dbReference>
<dbReference type="InterPro" id="IPR003344">
    <property type="entry name" value="Big_1_dom"/>
</dbReference>
<feature type="non-terminal residue" evidence="2">
    <location>
        <position position="1"/>
    </location>
</feature>
<feature type="domain" description="Big-1" evidence="1">
    <location>
        <begin position="1"/>
        <end position="56"/>
    </location>
</feature>
<dbReference type="InterPro" id="IPR051715">
    <property type="entry name" value="Intimin-Invasin_domain"/>
</dbReference>
<name>W1YG19_9ZZZZ</name>
<dbReference type="AlphaFoldDB" id="W1YG19"/>
<dbReference type="PANTHER" id="PTHR39576">
    <property type="entry name" value="ATTACHING AND EFFACING PROTEIN HOMOLOG-RELATED-RELATED"/>
    <property type="match status" value="1"/>
</dbReference>
<evidence type="ECO:0000313" key="2">
    <source>
        <dbReference type="EMBL" id="ETJ41437.1"/>
    </source>
</evidence>
<accession>W1YG19</accession>
<sequence length="95" mass="9540">VYFALKSGSATLTSLTAVTDQNGIATTSVKGAMTGSVTVSAVTTAGGMQTVDITLVAGPADASQSVLKNNRSSLKGDFTDSAELHLVLHDISGNP</sequence>
<evidence type="ECO:0000259" key="1">
    <source>
        <dbReference type="PROSITE" id="PS51127"/>
    </source>
</evidence>
<dbReference type="InterPro" id="IPR008964">
    <property type="entry name" value="Invasin/intimin_cell_adhesion"/>
</dbReference>
<proteinExistence type="predicted"/>
<dbReference type="PROSITE" id="PS51127">
    <property type="entry name" value="BIG1"/>
    <property type="match status" value="1"/>
</dbReference>
<feature type="non-terminal residue" evidence="2">
    <location>
        <position position="95"/>
    </location>
</feature>
<protein>
    <submittedName>
        <fullName evidence="2">Ig protein</fullName>
    </submittedName>
</protein>